<evidence type="ECO:0000313" key="4">
    <source>
        <dbReference type="Proteomes" id="UP000016933"/>
    </source>
</evidence>
<dbReference type="GO" id="GO:0005783">
    <property type="term" value="C:endoplasmic reticulum"/>
    <property type="evidence" value="ECO:0007669"/>
    <property type="project" value="TreeGrafter"/>
</dbReference>
<dbReference type="EMBL" id="KB446547">
    <property type="protein sequence ID" value="EME38321.1"/>
    <property type="molecule type" value="Genomic_DNA"/>
</dbReference>
<dbReference type="eggNOG" id="ENOG502S4TY">
    <property type="taxonomic scope" value="Eukaryota"/>
</dbReference>
<protein>
    <recommendedName>
        <fullName evidence="2">DUF1746 domain-containing protein</fullName>
    </recommendedName>
</protein>
<dbReference type="OMA" id="DCSFFWL"/>
<dbReference type="Pfam" id="PF08508">
    <property type="entry name" value="DUF1746"/>
    <property type="match status" value="1"/>
</dbReference>
<evidence type="ECO:0000256" key="1">
    <source>
        <dbReference type="SAM" id="MobiDB-lite"/>
    </source>
</evidence>
<dbReference type="Proteomes" id="UP000016933">
    <property type="component" value="Unassembled WGS sequence"/>
</dbReference>
<evidence type="ECO:0000259" key="2">
    <source>
        <dbReference type="Pfam" id="PF08508"/>
    </source>
</evidence>
<feature type="compositionally biased region" description="Polar residues" evidence="1">
    <location>
        <begin position="199"/>
        <end position="210"/>
    </location>
</feature>
<dbReference type="InterPro" id="IPR038967">
    <property type="entry name" value="Dsc4-like"/>
</dbReference>
<feature type="domain" description="DUF1746" evidence="2">
    <location>
        <begin position="57"/>
        <end position="169"/>
    </location>
</feature>
<dbReference type="GO" id="GO:0032933">
    <property type="term" value="P:SREBP signaling pathway"/>
    <property type="evidence" value="ECO:0007669"/>
    <property type="project" value="InterPro"/>
</dbReference>
<feature type="compositionally biased region" description="Basic and acidic residues" evidence="1">
    <location>
        <begin position="212"/>
        <end position="225"/>
    </location>
</feature>
<sequence>MNDELSSSERAGPSGSHHDDTAQHEVLTPAQIVARRKKNRENFNKRRGELLDDLSRNIDLLVYAELSAIYYMDCSFLKFGLRSIIQLIFLTPKPALFPEPPSNRPYIGAILGSGLLCVLLHAIGSAPSAGEATRGYLHGGLVMDFIGQKGPSSKIHLLLLDVLSLVLQITQLSMHTQRQKLKESPATVVSVTTSAGTQYNAPAVGSGQSLDNEERGVRASAEREREDDIEMQNLNPAGSTAEIASEAAGLPEREALLERTTLPPRTDAHIFDAFNSGQIVLGDFNLIRTIKDQSWAYQKSPADANSAERNRLMRERLAARISRWRFEPSPVAGATVG</sequence>
<evidence type="ECO:0000313" key="3">
    <source>
        <dbReference type="EMBL" id="EME38321.1"/>
    </source>
</evidence>
<proteinExistence type="predicted"/>
<keyword evidence="4" id="KW-1185">Reference proteome</keyword>
<dbReference type="PANTHER" id="PTHR39405:SF1">
    <property type="entry name" value="DSC E3 UBIQUITIN LIGASE COMPLEX SUBUNIT 4"/>
    <property type="match status" value="1"/>
</dbReference>
<dbReference type="AlphaFoldDB" id="N1PBP3"/>
<feature type="region of interest" description="Disordered" evidence="1">
    <location>
        <begin position="199"/>
        <end position="225"/>
    </location>
</feature>
<dbReference type="OrthoDB" id="5428737at2759"/>
<name>N1PBP3_DOTSN</name>
<reference evidence="3 4" key="2">
    <citation type="journal article" date="2012" name="PLoS Pathog.">
        <title>Diverse lifestyles and strategies of plant pathogenesis encoded in the genomes of eighteen Dothideomycetes fungi.</title>
        <authorList>
            <person name="Ohm R.A."/>
            <person name="Feau N."/>
            <person name="Henrissat B."/>
            <person name="Schoch C.L."/>
            <person name="Horwitz B.A."/>
            <person name="Barry K.W."/>
            <person name="Condon B.J."/>
            <person name="Copeland A.C."/>
            <person name="Dhillon B."/>
            <person name="Glaser F."/>
            <person name="Hesse C.N."/>
            <person name="Kosti I."/>
            <person name="LaButti K."/>
            <person name="Lindquist E.A."/>
            <person name="Lucas S."/>
            <person name="Salamov A.A."/>
            <person name="Bradshaw R.E."/>
            <person name="Ciuffetti L."/>
            <person name="Hamelin R.C."/>
            <person name="Kema G.H.J."/>
            <person name="Lawrence C."/>
            <person name="Scott J.A."/>
            <person name="Spatafora J.W."/>
            <person name="Turgeon B.G."/>
            <person name="de Wit P.J.G.M."/>
            <person name="Zhong S."/>
            <person name="Goodwin S.B."/>
            <person name="Grigoriev I.V."/>
        </authorList>
    </citation>
    <scope>NUCLEOTIDE SEQUENCE [LARGE SCALE GENOMIC DNA]</scope>
    <source>
        <strain evidence="4">NZE10 / CBS 128990</strain>
    </source>
</reference>
<reference evidence="4" key="1">
    <citation type="journal article" date="2012" name="PLoS Genet.">
        <title>The genomes of the fungal plant pathogens Cladosporium fulvum and Dothistroma septosporum reveal adaptation to different hosts and lifestyles but also signatures of common ancestry.</title>
        <authorList>
            <person name="de Wit P.J.G.M."/>
            <person name="van der Burgt A."/>
            <person name="Oekmen B."/>
            <person name="Stergiopoulos I."/>
            <person name="Abd-Elsalam K.A."/>
            <person name="Aerts A.L."/>
            <person name="Bahkali A.H."/>
            <person name="Beenen H.G."/>
            <person name="Chettri P."/>
            <person name="Cox M.P."/>
            <person name="Datema E."/>
            <person name="de Vries R.P."/>
            <person name="Dhillon B."/>
            <person name="Ganley A.R."/>
            <person name="Griffiths S.A."/>
            <person name="Guo Y."/>
            <person name="Hamelin R.C."/>
            <person name="Henrissat B."/>
            <person name="Kabir M.S."/>
            <person name="Jashni M.K."/>
            <person name="Kema G."/>
            <person name="Klaubauf S."/>
            <person name="Lapidus A."/>
            <person name="Levasseur A."/>
            <person name="Lindquist E."/>
            <person name="Mehrabi R."/>
            <person name="Ohm R.A."/>
            <person name="Owen T.J."/>
            <person name="Salamov A."/>
            <person name="Schwelm A."/>
            <person name="Schijlen E."/>
            <person name="Sun H."/>
            <person name="van den Burg H.A."/>
            <person name="van Ham R.C.H.J."/>
            <person name="Zhang S."/>
            <person name="Goodwin S.B."/>
            <person name="Grigoriev I.V."/>
            <person name="Collemare J."/>
            <person name="Bradshaw R.E."/>
        </authorList>
    </citation>
    <scope>NUCLEOTIDE SEQUENCE [LARGE SCALE GENOMIC DNA]</scope>
    <source>
        <strain evidence="4">NZE10 / CBS 128990</strain>
    </source>
</reference>
<accession>N1PBP3</accession>
<gene>
    <name evidence="3" type="ORF">DOTSEDRAFT_75767</name>
</gene>
<dbReference type="PANTHER" id="PTHR39405">
    <property type="entry name" value="DSC E3 UBIQUITIN LIGASE COMPLEX SUBUNIT 4"/>
    <property type="match status" value="1"/>
</dbReference>
<dbReference type="InterPro" id="IPR013715">
    <property type="entry name" value="DUF1746"/>
</dbReference>
<feature type="region of interest" description="Disordered" evidence="1">
    <location>
        <begin position="1"/>
        <end position="23"/>
    </location>
</feature>
<dbReference type="GO" id="GO:0044695">
    <property type="term" value="C:Dsc E3 ubiquitin ligase complex"/>
    <property type="evidence" value="ECO:0007669"/>
    <property type="project" value="InterPro"/>
</dbReference>
<organism evidence="3 4">
    <name type="scientific">Dothistroma septosporum (strain NZE10 / CBS 128990)</name>
    <name type="common">Red band needle blight fungus</name>
    <name type="synonym">Mycosphaerella pini</name>
    <dbReference type="NCBI Taxonomy" id="675120"/>
    <lineage>
        <taxon>Eukaryota</taxon>
        <taxon>Fungi</taxon>
        <taxon>Dikarya</taxon>
        <taxon>Ascomycota</taxon>
        <taxon>Pezizomycotina</taxon>
        <taxon>Dothideomycetes</taxon>
        <taxon>Dothideomycetidae</taxon>
        <taxon>Mycosphaerellales</taxon>
        <taxon>Mycosphaerellaceae</taxon>
        <taxon>Dothistroma</taxon>
    </lineage>
</organism>
<dbReference type="HOGENOM" id="CLU_052067_0_0_1"/>